<dbReference type="Gene3D" id="3.30.70.330">
    <property type="match status" value="1"/>
</dbReference>
<dbReference type="InterPro" id="IPR035979">
    <property type="entry name" value="RBD_domain_sf"/>
</dbReference>
<evidence type="ECO:0000259" key="4">
    <source>
        <dbReference type="PROSITE" id="PS50102"/>
    </source>
</evidence>
<dbReference type="InterPro" id="IPR012677">
    <property type="entry name" value="Nucleotide-bd_a/b_plait_sf"/>
</dbReference>
<dbReference type="PROSITE" id="PS50102">
    <property type="entry name" value="RRM"/>
    <property type="match status" value="1"/>
</dbReference>
<dbReference type="InterPro" id="IPR000504">
    <property type="entry name" value="RRM_dom"/>
</dbReference>
<dbReference type="SMART" id="SM00360">
    <property type="entry name" value="RRM"/>
    <property type="match status" value="1"/>
</dbReference>
<feature type="region of interest" description="Disordered" evidence="3">
    <location>
        <begin position="112"/>
        <end position="131"/>
    </location>
</feature>
<dbReference type="CDD" id="cd00590">
    <property type="entry name" value="RRM_SF"/>
    <property type="match status" value="1"/>
</dbReference>
<keyword evidence="1 2" id="KW-0694">RNA-binding</keyword>
<dbReference type="GO" id="GO:0003723">
    <property type="term" value="F:RNA binding"/>
    <property type="evidence" value="ECO:0007669"/>
    <property type="project" value="UniProtKB-UniRule"/>
</dbReference>
<dbReference type="PANTHER" id="PTHR48027">
    <property type="entry name" value="HETEROGENEOUS NUCLEAR RIBONUCLEOPROTEIN 87F-RELATED"/>
    <property type="match status" value="1"/>
</dbReference>
<sequence>MSAPGAQQLPVPNSHQPEQSLAEFHEYQSRYGVDARLFIGNLPNKCTREELAHNLCDIFSQCGECRVRLHTNTQNSLVGAFVQFTNAQAAETAFNEKNGTRILHRPLRVEKAMGPRGNTGNTGNRTQAPGLQMGPNQPLPLNNGSVAHNYYPAGQAYLYQPDPQPNYMPPANMGGGVPYPMGHPPTNRDYLSAQQWKAAPRQTISHNGYYCEPNNDHDYEPNNGHDLQPDNGHIWNSNVGQWYKHEDRFHKDPETGRYYDSLIPGCYFENGLYYGPKNPRDKSLTNGEIRPAGEHTSSPPRDDDMSTSTSGASTAPLEAESAPTSQVSTPPVEEESAVSEDEQTQAVPVSLLGLSSGVFDSLLVGRPLRAQRDLSRRQLTFIYAHSTQSSQKERS</sequence>
<feature type="domain" description="RRM" evidence="4">
    <location>
        <begin position="35"/>
        <end position="114"/>
    </location>
</feature>
<name>A0A8H5ZUI4_PETAA</name>
<evidence type="ECO:0000313" key="5">
    <source>
        <dbReference type="EMBL" id="KAF5855937.1"/>
    </source>
</evidence>
<gene>
    <name evidence="5" type="ORF">ETB97_008161</name>
</gene>
<dbReference type="Pfam" id="PF00076">
    <property type="entry name" value="RRM_1"/>
    <property type="match status" value="1"/>
</dbReference>
<dbReference type="SUPFAM" id="SSF54928">
    <property type="entry name" value="RNA-binding domain, RBD"/>
    <property type="match status" value="1"/>
</dbReference>
<evidence type="ECO:0000256" key="1">
    <source>
        <dbReference type="ARBA" id="ARBA00022884"/>
    </source>
</evidence>
<keyword evidence="6" id="KW-1185">Reference proteome</keyword>
<reference evidence="5 6" key="1">
    <citation type="submission" date="2019-04" db="EMBL/GenBank/DDBJ databases">
        <title>Aspergillus burnettii sp. nov., novel species from soil in southeast Queensland.</title>
        <authorList>
            <person name="Gilchrist C.L.M."/>
            <person name="Pitt J.I."/>
            <person name="Lange L."/>
            <person name="Lacey H.J."/>
            <person name="Vuong D."/>
            <person name="Midgley D.J."/>
            <person name="Greenfield P."/>
            <person name="Bradbury M."/>
            <person name="Lacey E."/>
            <person name="Busk P.K."/>
            <person name="Pilgaard B."/>
            <person name="Chooi Y.H."/>
            <person name="Piggott A.M."/>
        </authorList>
    </citation>
    <scope>NUCLEOTIDE SEQUENCE [LARGE SCALE GENOMIC DNA]</scope>
    <source>
        <strain evidence="5 6">FRR 5400</strain>
    </source>
</reference>
<dbReference type="AlphaFoldDB" id="A0A8H5ZUI4"/>
<feature type="region of interest" description="Disordered" evidence="3">
    <location>
        <begin position="279"/>
        <end position="345"/>
    </location>
</feature>
<protein>
    <recommendedName>
        <fullName evidence="4">RRM domain-containing protein</fullName>
    </recommendedName>
</protein>
<comment type="caution">
    <text evidence="5">The sequence shown here is derived from an EMBL/GenBank/DDBJ whole genome shotgun (WGS) entry which is preliminary data.</text>
</comment>
<feature type="compositionally biased region" description="Acidic residues" evidence="3">
    <location>
        <begin position="332"/>
        <end position="343"/>
    </location>
</feature>
<organism evidence="5 6">
    <name type="scientific">Petromyces alliaceus</name>
    <name type="common">Aspergillus alliaceus</name>
    <dbReference type="NCBI Taxonomy" id="209559"/>
    <lineage>
        <taxon>Eukaryota</taxon>
        <taxon>Fungi</taxon>
        <taxon>Dikarya</taxon>
        <taxon>Ascomycota</taxon>
        <taxon>Pezizomycotina</taxon>
        <taxon>Eurotiomycetes</taxon>
        <taxon>Eurotiomycetidae</taxon>
        <taxon>Eurotiales</taxon>
        <taxon>Aspergillaceae</taxon>
        <taxon>Aspergillus</taxon>
        <taxon>Aspergillus subgen. Circumdati</taxon>
    </lineage>
</organism>
<dbReference type="Proteomes" id="UP000541154">
    <property type="component" value="Unassembled WGS sequence"/>
</dbReference>
<dbReference type="InterPro" id="IPR052462">
    <property type="entry name" value="SLIRP/GR-RBP-like"/>
</dbReference>
<evidence type="ECO:0000313" key="6">
    <source>
        <dbReference type="Proteomes" id="UP000541154"/>
    </source>
</evidence>
<proteinExistence type="predicted"/>
<dbReference type="EMBL" id="SPNV01000366">
    <property type="protein sequence ID" value="KAF5855937.1"/>
    <property type="molecule type" value="Genomic_DNA"/>
</dbReference>
<evidence type="ECO:0000256" key="3">
    <source>
        <dbReference type="SAM" id="MobiDB-lite"/>
    </source>
</evidence>
<accession>A0A8H5ZUI4</accession>
<evidence type="ECO:0000256" key="2">
    <source>
        <dbReference type="PROSITE-ProRule" id="PRU00176"/>
    </source>
</evidence>
<feature type="compositionally biased region" description="Low complexity" evidence="3">
    <location>
        <begin position="116"/>
        <end position="126"/>
    </location>
</feature>